<evidence type="ECO:0000256" key="1">
    <source>
        <dbReference type="SAM" id="Phobius"/>
    </source>
</evidence>
<dbReference type="EMBL" id="KK105899">
    <property type="protein sequence ID" value="KIY92162.1"/>
    <property type="molecule type" value="Genomic_DNA"/>
</dbReference>
<organism evidence="2 3">
    <name type="scientific">Monoraphidium neglectum</name>
    <dbReference type="NCBI Taxonomy" id="145388"/>
    <lineage>
        <taxon>Eukaryota</taxon>
        <taxon>Viridiplantae</taxon>
        <taxon>Chlorophyta</taxon>
        <taxon>core chlorophytes</taxon>
        <taxon>Chlorophyceae</taxon>
        <taxon>CS clade</taxon>
        <taxon>Sphaeropleales</taxon>
        <taxon>Selenastraceae</taxon>
        <taxon>Monoraphidium</taxon>
    </lineage>
</organism>
<dbReference type="Proteomes" id="UP000054498">
    <property type="component" value="Unassembled WGS sequence"/>
</dbReference>
<evidence type="ECO:0000313" key="3">
    <source>
        <dbReference type="Proteomes" id="UP000054498"/>
    </source>
</evidence>
<dbReference type="RefSeq" id="XP_013891182.1">
    <property type="nucleotide sequence ID" value="XM_014035728.1"/>
</dbReference>
<evidence type="ECO:0000313" key="2">
    <source>
        <dbReference type="EMBL" id="KIY92162.1"/>
    </source>
</evidence>
<dbReference type="GeneID" id="25733498"/>
<accession>A0A0D2IW72</accession>
<gene>
    <name evidence="2" type="ORF">MNEG_15800</name>
</gene>
<keyword evidence="3" id="KW-1185">Reference proteome</keyword>
<feature type="transmembrane region" description="Helical" evidence="1">
    <location>
        <begin position="58"/>
        <end position="84"/>
    </location>
</feature>
<dbReference type="STRING" id="145388.A0A0D2IW72"/>
<sequence length="116" mass="12218">MEVLDADVAGAALQLLHHSPLMTPVASPCSLMNCGDVVHRSTLDPILRKEVGGPSWQAFALLAAAGVYLAATPGVLAGWYDLYVASKLSSQKQRAIDKPAGGVRRVESCTMRARSG</sequence>
<dbReference type="AlphaFoldDB" id="A0A0D2IW72"/>
<name>A0A0D2IW72_9CHLO</name>
<reference evidence="2 3" key="1">
    <citation type="journal article" date="2013" name="BMC Genomics">
        <title>Reconstruction of the lipid metabolism for the microalga Monoraphidium neglectum from its genome sequence reveals characteristics suitable for biofuel production.</title>
        <authorList>
            <person name="Bogen C."/>
            <person name="Al-Dilaimi A."/>
            <person name="Albersmeier A."/>
            <person name="Wichmann J."/>
            <person name="Grundmann M."/>
            <person name="Rupp O."/>
            <person name="Lauersen K.J."/>
            <person name="Blifernez-Klassen O."/>
            <person name="Kalinowski J."/>
            <person name="Goesmann A."/>
            <person name="Mussgnug J.H."/>
            <person name="Kruse O."/>
        </authorList>
    </citation>
    <scope>NUCLEOTIDE SEQUENCE [LARGE SCALE GENOMIC DNA]</scope>
    <source>
        <strain evidence="2 3">SAG 48.87</strain>
    </source>
</reference>
<keyword evidence="1" id="KW-0812">Transmembrane</keyword>
<keyword evidence="1" id="KW-1133">Transmembrane helix</keyword>
<keyword evidence="1" id="KW-0472">Membrane</keyword>
<dbReference type="KEGG" id="mng:MNEG_15800"/>
<proteinExistence type="predicted"/>
<protein>
    <submittedName>
        <fullName evidence="2">Uncharacterized protein</fullName>
    </submittedName>
</protein>